<keyword evidence="3" id="KW-1185">Reference proteome</keyword>
<comment type="caution">
    <text evidence="2">The sequence shown here is derived from an EMBL/GenBank/DDBJ whole genome shotgun (WGS) entry which is preliminary data.</text>
</comment>
<reference evidence="3" key="1">
    <citation type="submission" date="2013-09" db="EMBL/GenBank/DDBJ databases">
        <title>Corchorus olitorius genome sequencing.</title>
        <authorList>
            <person name="Alam M."/>
            <person name="Haque M.S."/>
            <person name="Islam M.S."/>
            <person name="Emdad E.M."/>
            <person name="Islam M.M."/>
            <person name="Ahmed B."/>
            <person name="Halim A."/>
            <person name="Hossen Q.M.M."/>
            <person name="Hossain M.Z."/>
            <person name="Ahmed R."/>
            <person name="Khan M.M."/>
            <person name="Islam R."/>
            <person name="Rashid M.M."/>
            <person name="Khan S.A."/>
            <person name="Rahman M.S."/>
            <person name="Alam M."/>
            <person name="Yahiya A.S."/>
            <person name="Khan M.S."/>
            <person name="Azam M.S."/>
            <person name="Haque T."/>
            <person name="Lashkar M.Z.H."/>
            <person name="Akhand A.I."/>
            <person name="Morshed G."/>
            <person name="Roy S."/>
            <person name="Uddin K.S."/>
            <person name="Rabeya T."/>
            <person name="Hossain A.S."/>
            <person name="Chowdhury A."/>
            <person name="Snigdha A.R."/>
            <person name="Mortoza M.S."/>
            <person name="Matin S.A."/>
            <person name="Hoque S.M.E."/>
            <person name="Islam M.K."/>
            <person name="Roy D.K."/>
            <person name="Haider R."/>
            <person name="Moosa M.M."/>
            <person name="Elias S.M."/>
            <person name="Hasan A.M."/>
            <person name="Jahan S."/>
            <person name="Shafiuddin M."/>
            <person name="Mahmood N."/>
            <person name="Shommy N.S."/>
        </authorList>
    </citation>
    <scope>NUCLEOTIDE SEQUENCE [LARGE SCALE GENOMIC DNA]</scope>
    <source>
        <strain evidence="3">cv. O-4</strain>
    </source>
</reference>
<evidence type="ECO:0000313" key="2">
    <source>
        <dbReference type="EMBL" id="OMO99022.1"/>
    </source>
</evidence>
<evidence type="ECO:0000313" key="3">
    <source>
        <dbReference type="Proteomes" id="UP000187203"/>
    </source>
</evidence>
<organism evidence="2 3">
    <name type="scientific">Corchorus olitorius</name>
    <dbReference type="NCBI Taxonomy" id="93759"/>
    <lineage>
        <taxon>Eukaryota</taxon>
        <taxon>Viridiplantae</taxon>
        <taxon>Streptophyta</taxon>
        <taxon>Embryophyta</taxon>
        <taxon>Tracheophyta</taxon>
        <taxon>Spermatophyta</taxon>
        <taxon>Magnoliopsida</taxon>
        <taxon>eudicotyledons</taxon>
        <taxon>Gunneridae</taxon>
        <taxon>Pentapetalae</taxon>
        <taxon>rosids</taxon>
        <taxon>malvids</taxon>
        <taxon>Malvales</taxon>
        <taxon>Malvaceae</taxon>
        <taxon>Grewioideae</taxon>
        <taxon>Apeibeae</taxon>
        <taxon>Corchorus</taxon>
    </lineage>
</organism>
<sequence length="111" mass="12602">MSENSQPPLEQVGPPPVPDREKILSRYFKKDSTGEQPKPVWFSRPARMDCKVSSNWFGIRLRETEHKVVSAADMKDIHKVVIADMKDIQLTDTSVPSHPFRFCSKSGAFSL</sequence>
<name>A0A1R3JVX6_9ROSI</name>
<gene>
    <name evidence="2" type="ORF">COLO4_13553</name>
</gene>
<feature type="compositionally biased region" description="Low complexity" evidence="1">
    <location>
        <begin position="1"/>
        <end position="12"/>
    </location>
</feature>
<accession>A0A1R3JVX6</accession>
<dbReference type="AlphaFoldDB" id="A0A1R3JVX6"/>
<evidence type="ECO:0000256" key="1">
    <source>
        <dbReference type="SAM" id="MobiDB-lite"/>
    </source>
</evidence>
<dbReference type="EMBL" id="AWUE01015201">
    <property type="protein sequence ID" value="OMO99022.1"/>
    <property type="molecule type" value="Genomic_DNA"/>
</dbReference>
<dbReference type="Proteomes" id="UP000187203">
    <property type="component" value="Unassembled WGS sequence"/>
</dbReference>
<proteinExistence type="predicted"/>
<feature type="region of interest" description="Disordered" evidence="1">
    <location>
        <begin position="1"/>
        <end position="20"/>
    </location>
</feature>
<protein>
    <submittedName>
        <fullName evidence="2">Uncharacterized protein</fullName>
    </submittedName>
</protein>